<keyword evidence="2" id="KW-1185">Reference proteome</keyword>
<comment type="caution">
    <text evidence="1">The sequence shown here is derived from an EMBL/GenBank/DDBJ whole genome shotgun (WGS) entry which is preliminary data.</text>
</comment>
<name>A0AA42DMV8_9FIRM</name>
<reference evidence="1" key="1">
    <citation type="journal article" date="2023" name="Int. J. Syst. Evol. Microbiol.">
        <title>&lt;i&gt;Holtiella tumoricola&lt;/i&gt; gen. nov. sp. nov., isolated from a human clinical sample.</title>
        <authorList>
            <person name="Allen-Vercoe E."/>
            <person name="Daigneault M.C."/>
            <person name="Vancuren S.J."/>
            <person name="Cochrane K."/>
            <person name="O'Neal L.L."/>
            <person name="Sankaranarayanan K."/>
            <person name="Lawson P.A."/>
        </authorList>
    </citation>
    <scope>NUCLEOTIDE SEQUENCE</scope>
    <source>
        <strain evidence="1">CC70A</strain>
    </source>
</reference>
<gene>
    <name evidence="1" type="ORF">PBV87_11595</name>
</gene>
<organism evidence="1 2">
    <name type="scientific">Holtiella tumoricola</name>
    <dbReference type="NCBI Taxonomy" id="3018743"/>
    <lineage>
        <taxon>Bacteria</taxon>
        <taxon>Bacillati</taxon>
        <taxon>Bacillota</taxon>
        <taxon>Clostridia</taxon>
        <taxon>Lachnospirales</taxon>
        <taxon>Cellulosilyticaceae</taxon>
        <taxon>Holtiella</taxon>
    </lineage>
</organism>
<dbReference type="AlphaFoldDB" id="A0AA42DMV8"/>
<protein>
    <submittedName>
        <fullName evidence="1">Uncharacterized protein</fullName>
    </submittedName>
</protein>
<proteinExistence type="predicted"/>
<sequence>MGKYNSKPIDVNTVTKTSKLTGKTVQYEENVYDVLTVQKEKDYTARKDEFNIIRDTYFGSYYSHFFTKLKSVDIPCQMKTRFLYLCSYMNYEDCFLVDDKSTHKNKLTKKEIASILKLGKSEFAETISILLENKLIIECNGGYIINNEYAIKGEVGKSKDNIGNYTRVFDQGIRELYNQCSAKQHRRLYCLFALLPYINLKYNVVTVSDVSEENYEEVVAMNMKGVCDLVGYDKTKSKRLEKELLQLKIGGKDVIAITKRSAGSVIKVNPAIYYAGTTNQVNELKILMADFGYMVS</sequence>
<dbReference type="Proteomes" id="UP001169242">
    <property type="component" value="Unassembled WGS sequence"/>
</dbReference>
<evidence type="ECO:0000313" key="1">
    <source>
        <dbReference type="EMBL" id="MDA3732127.1"/>
    </source>
</evidence>
<accession>A0AA42DMV8</accession>
<evidence type="ECO:0000313" key="2">
    <source>
        <dbReference type="Proteomes" id="UP001169242"/>
    </source>
</evidence>
<dbReference type="RefSeq" id="WP_271012402.1">
    <property type="nucleotide sequence ID" value="NZ_JAQIFT010000045.1"/>
</dbReference>
<dbReference type="EMBL" id="JAQIFT010000045">
    <property type="protein sequence ID" value="MDA3732127.1"/>
    <property type="molecule type" value="Genomic_DNA"/>
</dbReference>